<dbReference type="Pfam" id="PF10343">
    <property type="entry name" value="Q_salvage"/>
    <property type="match status" value="1"/>
</dbReference>
<dbReference type="Proteomes" id="UP000584642">
    <property type="component" value="Unassembled WGS sequence"/>
</dbReference>
<keyword evidence="1" id="KW-0378">Hydrolase</keyword>
<comment type="catalytic activity">
    <reaction evidence="5">
        <text>queuosine 5'-phosphate + H2O = queuine + D-ribose 5-phosphate</text>
        <dbReference type="Rhea" id="RHEA:75387"/>
        <dbReference type="ChEBI" id="CHEBI:15377"/>
        <dbReference type="ChEBI" id="CHEBI:17433"/>
        <dbReference type="ChEBI" id="CHEBI:78346"/>
        <dbReference type="ChEBI" id="CHEBI:194371"/>
    </reaction>
    <physiologicalReaction direction="left-to-right" evidence="5">
        <dbReference type="Rhea" id="RHEA:75388"/>
    </physiologicalReaction>
</comment>
<dbReference type="PANTHER" id="PTHR21314">
    <property type="entry name" value="QUEUOSINE 5'-PHOSPHATE N-GLYCOSYLASE_HYDROLASE-RELATED"/>
    <property type="match status" value="1"/>
</dbReference>
<evidence type="ECO:0000256" key="1">
    <source>
        <dbReference type="ARBA" id="ARBA00022801"/>
    </source>
</evidence>
<comment type="similarity">
    <text evidence="2">Belongs to the QNG1 protein family.</text>
</comment>
<gene>
    <name evidence="6" type="ORF">HND93_11325</name>
</gene>
<reference evidence="6 7" key="1">
    <citation type="submission" date="2020-05" db="EMBL/GenBank/DDBJ databases">
        <title>Azospirillum oleiclasticum sp. nov, a nitrogen-fixing and heavy crude oil-emulsifying bacterium isolated from the crude oil of Yumen Oilfield.</title>
        <authorList>
            <person name="Wu D."/>
            <person name="Cai M."/>
            <person name="Zhang X."/>
        </authorList>
    </citation>
    <scope>NUCLEOTIDE SEQUENCE [LARGE SCALE GENOMIC DNA]</scope>
    <source>
        <strain evidence="6 7">ROY-1-1-2</strain>
    </source>
</reference>
<evidence type="ECO:0000256" key="3">
    <source>
        <dbReference type="ARBA" id="ARBA00035306"/>
    </source>
</evidence>
<sequence>MFDSIRAAAAEVAAGARHLRIRHDRIAAFAASLPLTSAPTGLDPALHYVEPERDPEGTAAFVLTLDSVNFGSGWFPAVFGPQASGYAEVAGALAGHFRTGGTPTAAALARLDGTGAAALTGLDPRNPDARALADLFARALNDLGRLVEAGHGGRFLGLVEAAGGSAEALVQSLRRMPLFEDVADWRGRRVPFLKRAQIAVADLALAFGGRGPGRFADAGRLTIFADNLVPHVLRHDGLLDYSPDLAARIDRGEPIPAGSEEEVEIRAAAVHAVELMRAALGDAVTSVQLDHILWNRGESGGYRRWPRHATRSVFY</sequence>
<evidence type="ECO:0000313" key="6">
    <source>
        <dbReference type="EMBL" id="NYZ20305.1"/>
    </source>
</evidence>
<dbReference type="PANTHER" id="PTHR21314:SF0">
    <property type="entry name" value="QUEUOSINE 5'-PHOSPHATE N-GLYCOSYLASE_HYDROLASE"/>
    <property type="match status" value="1"/>
</dbReference>
<keyword evidence="7" id="KW-1185">Reference proteome</keyword>
<evidence type="ECO:0000256" key="4">
    <source>
        <dbReference type="ARBA" id="ARBA00035393"/>
    </source>
</evidence>
<evidence type="ECO:0000256" key="2">
    <source>
        <dbReference type="ARBA" id="ARBA00035119"/>
    </source>
</evidence>
<dbReference type="InterPro" id="IPR019438">
    <property type="entry name" value="Q_salvage"/>
</dbReference>
<name>A0ABX2T912_9PROT</name>
<accession>A0ABX2T912</accession>
<comment type="caution">
    <text evidence="6">The sequence shown here is derived from an EMBL/GenBank/DDBJ whole genome shotgun (WGS) entry which is preliminary data.</text>
</comment>
<proteinExistence type="inferred from homology"/>
<dbReference type="EMBL" id="JABFDB010000006">
    <property type="protein sequence ID" value="NYZ20305.1"/>
    <property type="molecule type" value="Genomic_DNA"/>
</dbReference>
<evidence type="ECO:0000256" key="5">
    <source>
        <dbReference type="ARBA" id="ARBA00048204"/>
    </source>
</evidence>
<protein>
    <recommendedName>
        <fullName evidence="3">Queuosine 5'-phosphate N-glycosylase/hydrolase</fullName>
    </recommendedName>
    <alternativeName>
        <fullName evidence="4">Queuosine-nucleotide N-glycosylase/hydrolase</fullName>
    </alternativeName>
</protein>
<organism evidence="6 7">
    <name type="scientific">Azospirillum oleiclasticum</name>
    <dbReference type="NCBI Taxonomy" id="2735135"/>
    <lineage>
        <taxon>Bacteria</taxon>
        <taxon>Pseudomonadati</taxon>
        <taxon>Pseudomonadota</taxon>
        <taxon>Alphaproteobacteria</taxon>
        <taxon>Rhodospirillales</taxon>
        <taxon>Azospirillaceae</taxon>
        <taxon>Azospirillum</taxon>
    </lineage>
</organism>
<evidence type="ECO:0000313" key="7">
    <source>
        <dbReference type="Proteomes" id="UP000584642"/>
    </source>
</evidence>